<sequence>MSTPSTTPAPASTAIPAPAALARTLEEGMLAKATMPRGRMFLLSLTGGAYIALGFVFMVTSQQGMGDWPVGISKVIGGVAFSVGLGLVVVSGSDLFTGTTMTAMPWLSRRITTGQMLAHWGISIAGNLVGSLTVALLIFLAGTPSTNGSAWGLVVLTTTEAKVTHSWGQSFVLGILANLAVCLAVWVSIAGKTVADKVLAVAGPIALFVATGFEHSVANMFMLPLGLLVKNAEGAGFWQGEAITAAGVTKADFAAITAGHALWDNLVPVLLGNIVGGAVLVAAYFWAAYRRDEVTAAGTTAAPAADQASTGTRGRAS</sequence>
<dbReference type="PANTHER" id="PTHR30520">
    <property type="entry name" value="FORMATE TRANSPORTER-RELATED"/>
    <property type="match status" value="1"/>
</dbReference>
<dbReference type="PROSITE" id="PS01005">
    <property type="entry name" value="FORMATE_NITRITE_TP_1"/>
    <property type="match status" value="1"/>
</dbReference>
<feature type="transmembrane region" description="Helical" evidence="6">
    <location>
        <begin position="266"/>
        <end position="287"/>
    </location>
</feature>
<gene>
    <name evidence="7" type="ORF">ACFSDA_16530</name>
</gene>
<protein>
    <submittedName>
        <fullName evidence="7">Formate transporter FocA</fullName>
    </submittedName>
</protein>
<feature type="transmembrane region" description="Helical" evidence="6">
    <location>
        <begin position="198"/>
        <end position="218"/>
    </location>
</feature>
<dbReference type="InterPro" id="IPR023271">
    <property type="entry name" value="Aquaporin-like"/>
</dbReference>
<dbReference type="RefSeq" id="WP_137771517.1">
    <property type="nucleotide sequence ID" value="NZ_BAAAIS010000006.1"/>
</dbReference>
<dbReference type="InterPro" id="IPR024002">
    <property type="entry name" value="For/NO2_transpt_CS"/>
</dbReference>
<evidence type="ECO:0000256" key="5">
    <source>
        <dbReference type="ARBA" id="ARBA00049660"/>
    </source>
</evidence>
<name>A0ABW4Q0V3_9MICO</name>
<evidence type="ECO:0000313" key="8">
    <source>
        <dbReference type="Proteomes" id="UP001597280"/>
    </source>
</evidence>
<dbReference type="EMBL" id="JBHUFL010000011">
    <property type="protein sequence ID" value="MFD1836667.1"/>
    <property type="molecule type" value="Genomic_DNA"/>
</dbReference>
<keyword evidence="4 6" id="KW-0472">Membrane</keyword>
<evidence type="ECO:0000256" key="3">
    <source>
        <dbReference type="ARBA" id="ARBA00022989"/>
    </source>
</evidence>
<dbReference type="Proteomes" id="UP001597280">
    <property type="component" value="Unassembled WGS sequence"/>
</dbReference>
<feature type="transmembrane region" description="Helical" evidence="6">
    <location>
        <begin position="171"/>
        <end position="191"/>
    </location>
</feature>
<dbReference type="InterPro" id="IPR000292">
    <property type="entry name" value="For/NO2_transpt"/>
</dbReference>
<dbReference type="NCBIfam" id="TIGR00790">
    <property type="entry name" value="fnt"/>
    <property type="match status" value="1"/>
</dbReference>
<evidence type="ECO:0000256" key="2">
    <source>
        <dbReference type="ARBA" id="ARBA00022692"/>
    </source>
</evidence>
<evidence type="ECO:0000256" key="4">
    <source>
        <dbReference type="ARBA" id="ARBA00023136"/>
    </source>
</evidence>
<feature type="transmembrane region" description="Helical" evidence="6">
    <location>
        <begin position="40"/>
        <end position="60"/>
    </location>
</feature>
<comment type="caution">
    <text evidence="7">The sequence shown here is derived from an EMBL/GenBank/DDBJ whole genome shotgun (WGS) entry which is preliminary data.</text>
</comment>
<organism evidence="7 8">
    <name type="scientific">Brachybacterium rhamnosum</name>
    <dbReference type="NCBI Taxonomy" id="173361"/>
    <lineage>
        <taxon>Bacteria</taxon>
        <taxon>Bacillati</taxon>
        <taxon>Actinomycetota</taxon>
        <taxon>Actinomycetes</taxon>
        <taxon>Micrococcales</taxon>
        <taxon>Dermabacteraceae</taxon>
        <taxon>Brachybacterium</taxon>
    </lineage>
</organism>
<evidence type="ECO:0000256" key="6">
    <source>
        <dbReference type="SAM" id="Phobius"/>
    </source>
</evidence>
<evidence type="ECO:0000313" key="7">
    <source>
        <dbReference type="EMBL" id="MFD1836667.1"/>
    </source>
</evidence>
<evidence type="ECO:0000256" key="1">
    <source>
        <dbReference type="ARBA" id="ARBA00004141"/>
    </source>
</evidence>
<proteinExistence type="inferred from homology"/>
<dbReference type="Gene3D" id="1.20.1080.10">
    <property type="entry name" value="Glycerol uptake facilitator protein"/>
    <property type="match status" value="1"/>
</dbReference>
<reference evidence="8" key="1">
    <citation type="journal article" date="2019" name="Int. J. Syst. Evol. Microbiol.">
        <title>The Global Catalogue of Microorganisms (GCM) 10K type strain sequencing project: providing services to taxonomists for standard genome sequencing and annotation.</title>
        <authorList>
            <consortium name="The Broad Institute Genomics Platform"/>
            <consortium name="The Broad Institute Genome Sequencing Center for Infectious Disease"/>
            <person name="Wu L."/>
            <person name="Ma J."/>
        </authorList>
    </citation>
    <scope>NUCLEOTIDE SEQUENCE [LARGE SCALE GENOMIC DNA]</scope>
    <source>
        <strain evidence="8">JCM 11650</strain>
    </source>
</reference>
<keyword evidence="8" id="KW-1185">Reference proteome</keyword>
<keyword evidence="3 6" id="KW-1133">Transmembrane helix</keyword>
<dbReference type="Pfam" id="PF01226">
    <property type="entry name" value="Form_Nir_trans"/>
    <property type="match status" value="1"/>
</dbReference>
<feature type="transmembrane region" description="Helical" evidence="6">
    <location>
        <begin position="72"/>
        <end position="96"/>
    </location>
</feature>
<accession>A0ABW4Q0V3</accession>
<keyword evidence="2 6" id="KW-0812">Transmembrane</keyword>
<comment type="similarity">
    <text evidence="5">Belongs to the FNT transporter (TC 1.A.16) family.</text>
</comment>
<feature type="transmembrane region" description="Helical" evidence="6">
    <location>
        <begin position="117"/>
        <end position="141"/>
    </location>
</feature>
<comment type="subcellular location">
    <subcellularLocation>
        <location evidence="1">Membrane</location>
        <topology evidence="1">Multi-pass membrane protein</topology>
    </subcellularLocation>
</comment>
<dbReference type="PANTHER" id="PTHR30520:SF6">
    <property type="entry name" value="FORMATE_NITRATE FAMILY TRANSPORTER (EUROFUNG)"/>
    <property type="match status" value="1"/>
</dbReference>